<dbReference type="AlphaFoldDB" id="A0A0S4JMY4"/>
<feature type="compositionally biased region" description="Polar residues" evidence="1">
    <location>
        <begin position="148"/>
        <end position="165"/>
    </location>
</feature>
<protein>
    <recommendedName>
        <fullName evidence="4">PDZ domain-containing protein</fullName>
    </recommendedName>
</protein>
<name>A0A0S4JMY4_BODSA</name>
<accession>A0A0S4JMY4</accession>
<feature type="compositionally biased region" description="Polar residues" evidence="1">
    <location>
        <begin position="277"/>
        <end position="296"/>
    </location>
</feature>
<dbReference type="VEuPathDB" id="TriTrypDB:BSAL_32835"/>
<reference evidence="3" key="1">
    <citation type="submission" date="2015-09" db="EMBL/GenBank/DDBJ databases">
        <authorList>
            <consortium name="Pathogen Informatics"/>
        </authorList>
    </citation>
    <scope>NUCLEOTIDE SEQUENCE [LARGE SCALE GENOMIC DNA]</scope>
    <source>
        <strain evidence="3">Lake Konstanz</strain>
    </source>
</reference>
<feature type="region of interest" description="Disordered" evidence="1">
    <location>
        <begin position="261"/>
        <end position="296"/>
    </location>
</feature>
<gene>
    <name evidence="2" type="ORF">BSAL_32835</name>
</gene>
<feature type="compositionally biased region" description="Low complexity" evidence="1">
    <location>
        <begin position="345"/>
        <end position="359"/>
    </location>
</feature>
<feature type="compositionally biased region" description="Low complexity" evidence="1">
    <location>
        <begin position="370"/>
        <end position="384"/>
    </location>
</feature>
<feature type="region of interest" description="Disordered" evidence="1">
    <location>
        <begin position="131"/>
        <end position="171"/>
    </location>
</feature>
<feature type="compositionally biased region" description="Polar residues" evidence="1">
    <location>
        <begin position="227"/>
        <end position="242"/>
    </location>
</feature>
<feature type="compositionally biased region" description="Polar residues" evidence="1">
    <location>
        <begin position="426"/>
        <end position="441"/>
    </location>
</feature>
<dbReference type="EMBL" id="CYKH01001941">
    <property type="protein sequence ID" value="CUG91588.1"/>
    <property type="molecule type" value="Genomic_DNA"/>
</dbReference>
<evidence type="ECO:0000313" key="3">
    <source>
        <dbReference type="Proteomes" id="UP000051952"/>
    </source>
</evidence>
<evidence type="ECO:0000313" key="2">
    <source>
        <dbReference type="EMBL" id="CUG91588.1"/>
    </source>
</evidence>
<sequence>MLLTWCMWKQLCTAHESTCDVLVHHFYSSAAVLFADAVSSAGCLHQRQLSATPQSRAPARNTAIPPSSAASVRSGSATRAVPRPVSAPRASSATRVSSVTPAQRRGVSPTVVTSRPTCFFFAWCEPNGRHSRPTTVARPLNAPRKEPVTSSPRASLRSSVNSAQQSKEDREVVTIPGYRTVSPIRRGQLVPAPAPSVKALFEERRRCDVRREALKDDDPNADPLGDTITTGEGDTSQPSQNGRRVEQRRLSVLHSVPIDHQRTIASQRSPVARRTSPVRSASANRPTPAASQSSAIATNGGVSLKTALDNSVLLRKSPVRRLVPPSPVVARNTKPAVQPQSLEPVSRTVSSARSTSAGGRECRLSSLLDPRASGGVSSRGASPRSMDEVVSTQTSVASISIRRPSPQAQSQRSSTGLFLPPVASASRRSTPRQAITSARSSSNGLDIPSIDYVVEVFQCSVNRTLEVDMVPTESSTPLRVNDLLLEVDGKSMSTVDQLRAYLELMYRGAAGRRMSISALPAATSVSLLRGTEFLVIDVPLPRTCGGGIAARSVSPSGASVATLNDELGSTSEPIFVN</sequence>
<evidence type="ECO:0008006" key="4">
    <source>
        <dbReference type="Google" id="ProtNLM"/>
    </source>
</evidence>
<proteinExistence type="predicted"/>
<dbReference type="Proteomes" id="UP000051952">
    <property type="component" value="Unassembled WGS sequence"/>
</dbReference>
<organism evidence="2 3">
    <name type="scientific">Bodo saltans</name>
    <name type="common">Flagellated protozoan</name>
    <dbReference type="NCBI Taxonomy" id="75058"/>
    <lineage>
        <taxon>Eukaryota</taxon>
        <taxon>Discoba</taxon>
        <taxon>Euglenozoa</taxon>
        <taxon>Kinetoplastea</taxon>
        <taxon>Metakinetoplastina</taxon>
        <taxon>Eubodonida</taxon>
        <taxon>Bodonidae</taxon>
        <taxon>Bodo</taxon>
    </lineage>
</organism>
<feature type="compositionally biased region" description="Polar residues" evidence="1">
    <location>
        <begin position="89"/>
        <end position="101"/>
    </location>
</feature>
<feature type="region of interest" description="Disordered" evidence="1">
    <location>
        <begin position="50"/>
        <end position="108"/>
    </location>
</feature>
<feature type="compositionally biased region" description="Polar residues" evidence="1">
    <location>
        <begin position="64"/>
        <end position="77"/>
    </location>
</feature>
<feature type="region of interest" description="Disordered" evidence="1">
    <location>
        <begin position="211"/>
        <end position="245"/>
    </location>
</feature>
<evidence type="ECO:0000256" key="1">
    <source>
        <dbReference type="SAM" id="MobiDB-lite"/>
    </source>
</evidence>
<keyword evidence="3" id="KW-1185">Reference proteome</keyword>
<feature type="compositionally biased region" description="Low complexity" evidence="1">
    <location>
        <begin position="400"/>
        <end position="414"/>
    </location>
</feature>
<feature type="region of interest" description="Disordered" evidence="1">
    <location>
        <begin position="325"/>
        <end position="441"/>
    </location>
</feature>